<keyword evidence="8" id="KW-1185">Reference proteome</keyword>
<dbReference type="PROSITE" id="PS50893">
    <property type="entry name" value="ABC_TRANSPORTER_2"/>
    <property type="match status" value="1"/>
</dbReference>
<evidence type="ECO:0000256" key="3">
    <source>
        <dbReference type="ARBA" id="ARBA00022458"/>
    </source>
</evidence>
<evidence type="ECO:0000256" key="2">
    <source>
        <dbReference type="ARBA" id="ARBA00022448"/>
    </source>
</evidence>
<dbReference type="InterPro" id="IPR003593">
    <property type="entry name" value="AAA+_ATPase"/>
</dbReference>
<dbReference type="GO" id="GO:0005524">
    <property type="term" value="F:ATP binding"/>
    <property type="evidence" value="ECO:0007669"/>
    <property type="project" value="UniProtKB-KW"/>
</dbReference>
<name>A0A3G8LV86_9GAMM</name>
<evidence type="ECO:0000256" key="5">
    <source>
        <dbReference type="ARBA" id="ARBA00022840"/>
    </source>
</evidence>
<protein>
    <submittedName>
        <fullName evidence="7">ABC transporter ATP-binding protein</fullName>
    </submittedName>
</protein>
<dbReference type="InterPro" id="IPR050763">
    <property type="entry name" value="ABC_transporter_ATP-binding"/>
</dbReference>
<dbReference type="OrthoDB" id="9778547at2"/>
<dbReference type="SMART" id="SM00382">
    <property type="entry name" value="AAA"/>
    <property type="match status" value="1"/>
</dbReference>
<evidence type="ECO:0000256" key="1">
    <source>
        <dbReference type="ARBA" id="ARBA00005417"/>
    </source>
</evidence>
<reference evidence="8" key="1">
    <citation type="submission" date="2018-11" db="EMBL/GenBank/DDBJ databases">
        <title>Shewanella sp. M2.</title>
        <authorList>
            <person name="Hwang Y.J."/>
            <person name="Hwang C.Y."/>
        </authorList>
    </citation>
    <scope>NUCLEOTIDE SEQUENCE [LARGE SCALE GENOMIC DNA]</scope>
    <source>
        <strain evidence="8">LMG 19866</strain>
    </source>
</reference>
<evidence type="ECO:0000259" key="6">
    <source>
        <dbReference type="PROSITE" id="PS50893"/>
    </source>
</evidence>
<evidence type="ECO:0000313" key="8">
    <source>
        <dbReference type="Proteomes" id="UP000278035"/>
    </source>
</evidence>
<comment type="similarity">
    <text evidence="1">Belongs to the ABC transporter superfamily.</text>
</comment>
<dbReference type="GO" id="GO:0016887">
    <property type="term" value="F:ATP hydrolysis activity"/>
    <property type="evidence" value="ECO:0007669"/>
    <property type="project" value="InterPro"/>
</dbReference>
<dbReference type="KEGG" id="slj:EGC82_11340"/>
<keyword evidence="2" id="KW-0813">Transport</keyword>
<dbReference type="PROSITE" id="PS00211">
    <property type="entry name" value="ABC_TRANSPORTER_1"/>
    <property type="match status" value="1"/>
</dbReference>
<feature type="domain" description="ABC transporter" evidence="6">
    <location>
        <begin position="15"/>
        <end position="246"/>
    </location>
</feature>
<dbReference type="InterPro" id="IPR027417">
    <property type="entry name" value="P-loop_NTPase"/>
</dbReference>
<sequence length="293" mass="32836">MSTSEVPLSINTPVLEGKSLHRSFGKRKAVDNASFCINRGDICAFLGPNGAGKTTLIKMLTGLISPDSGDILYDGHAHSTDRLALKQLIGVVPQHNNIDRELTPVENLTVHGLLYKMRGKALTHRINESLAFAELEEHRDIPSEKLSGGMKRKLVIARALMHNPKILFLDEPTVGLDPHSRRKMWDFLSKINKEFDCTIFLTTHYIEEAERMASRVIFIDRGKIIADSNVETLKQDLGSHVLEVGQDRRQEFFASRGHAMNRLAELAETVSIRQTTLEDAFLQMTGQRLVKNA</sequence>
<dbReference type="SUPFAM" id="SSF52540">
    <property type="entry name" value="P-loop containing nucleoside triphosphate hydrolases"/>
    <property type="match status" value="1"/>
</dbReference>
<proteinExistence type="inferred from homology"/>
<keyword evidence="3" id="KW-0536">Nodulation</keyword>
<organism evidence="7 8">
    <name type="scientific">Shewanella livingstonensis</name>
    <dbReference type="NCBI Taxonomy" id="150120"/>
    <lineage>
        <taxon>Bacteria</taxon>
        <taxon>Pseudomonadati</taxon>
        <taxon>Pseudomonadota</taxon>
        <taxon>Gammaproteobacteria</taxon>
        <taxon>Alteromonadales</taxon>
        <taxon>Shewanellaceae</taxon>
        <taxon>Shewanella</taxon>
    </lineage>
</organism>
<dbReference type="PANTHER" id="PTHR42711">
    <property type="entry name" value="ABC TRANSPORTER ATP-BINDING PROTEIN"/>
    <property type="match status" value="1"/>
</dbReference>
<keyword evidence="5 7" id="KW-0067">ATP-binding</keyword>
<gene>
    <name evidence="7" type="ORF">EGC82_11340</name>
</gene>
<dbReference type="InterPro" id="IPR003439">
    <property type="entry name" value="ABC_transporter-like_ATP-bd"/>
</dbReference>
<accession>A0A3G8LV86</accession>
<dbReference type="Gene3D" id="3.40.50.300">
    <property type="entry name" value="P-loop containing nucleotide triphosphate hydrolases"/>
    <property type="match status" value="1"/>
</dbReference>
<dbReference type="RefSeq" id="WP_124730861.1">
    <property type="nucleotide sequence ID" value="NZ_CBCSKC010000043.1"/>
</dbReference>
<dbReference type="PANTHER" id="PTHR42711:SF5">
    <property type="entry name" value="ABC TRANSPORTER ATP-BINDING PROTEIN NATA"/>
    <property type="match status" value="1"/>
</dbReference>
<dbReference type="AlphaFoldDB" id="A0A3G8LV86"/>
<evidence type="ECO:0000256" key="4">
    <source>
        <dbReference type="ARBA" id="ARBA00022741"/>
    </source>
</evidence>
<dbReference type="Pfam" id="PF00005">
    <property type="entry name" value="ABC_tran"/>
    <property type="match status" value="1"/>
</dbReference>
<dbReference type="InterPro" id="IPR017871">
    <property type="entry name" value="ABC_transporter-like_CS"/>
</dbReference>
<keyword evidence="4" id="KW-0547">Nucleotide-binding</keyword>
<evidence type="ECO:0000313" key="7">
    <source>
        <dbReference type="EMBL" id="AZG73304.1"/>
    </source>
</evidence>
<dbReference type="Proteomes" id="UP000278035">
    <property type="component" value="Chromosome"/>
</dbReference>
<dbReference type="EMBL" id="CP034015">
    <property type="protein sequence ID" value="AZG73304.1"/>
    <property type="molecule type" value="Genomic_DNA"/>
</dbReference>